<keyword evidence="2" id="KW-1133">Transmembrane helix</keyword>
<organism evidence="3 4">
    <name type="scientific">Corynebacterium evansiae</name>
    <dbReference type="NCBI Taxonomy" id="2913499"/>
    <lineage>
        <taxon>Bacteria</taxon>
        <taxon>Bacillati</taxon>
        <taxon>Actinomycetota</taxon>
        <taxon>Actinomycetes</taxon>
        <taxon>Mycobacteriales</taxon>
        <taxon>Corynebacteriaceae</taxon>
        <taxon>Corynebacterium</taxon>
    </lineage>
</organism>
<evidence type="ECO:0000313" key="3">
    <source>
        <dbReference type="EMBL" id="MCZ9290209.1"/>
    </source>
</evidence>
<feature type="compositionally biased region" description="Polar residues" evidence="1">
    <location>
        <begin position="7"/>
        <end position="18"/>
    </location>
</feature>
<evidence type="ECO:0000256" key="1">
    <source>
        <dbReference type="SAM" id="MobiDB-lite"/>
    </source>
</evidence>
<keyword evidence="2" id="KW-0472">Membrane</keyword>
<sequence length="88" mass="9717">MVDKQADTSSCSEAQQASPAFDETTEFSTNRLAGEFTDEDRYEIFNDDQLSLKAALIYLVAALVGGSVIALASWFAFHRLKCPRFCSV</sequence>
<dbReference type="EMBL" id="JAKMUT010000007">
    <property type="protein sequence ID" value="MCZ9290209.1"/>
    <property type="molecule type" value="Genomic_DNA"/>
</dbReference>
<dbReference type="AlphaFoldDB" id="A0A9X3RFL3"/>
<keyword evidence="2" id="KW-0812">Transmembrane</keyword>
<feature type="region of interest" description="Disordered" evidence="1">
    <location>
        <begin position="1"/>
        <end position="26"/>
    </location>
</feature>
<evidence type="ECO:0000313" key="4">
    <source>
        <dbReference type="Proteomes" id="UP001146469"/>
    </source>
</evidence>
<gene>
    <name evidence="3" type="ORF">L8V00_08345</name>
</gene>
<reference evidence="3" key="1">
    <citation type="submission" date="2022-02" db="EMBL/GenBank/DDBJ databases">
        <title>Corynebacterium sp. from urogenital microbiome.</title>
        <authorList>
            <person name="Cappelli E.A."/>
            <person name="Ribeiro T.G."/>
            <person name="Peixe L."/>
        </authorList>
    </citation>
    <scope>NUCLEOTIDE SEQUENCE</scope>
    <source>
        <strain evidence="3">C8Ua_174</strain>
    </source>
</reference>
<dbReference type="RefSeq" id="WP_070762363.1">
    <property type="nucleotide sequence ID" value="NZ_JAKMUT010000007.1"/>
</dbReference>
<evidence type="ECO:0000256" key="2">
    <source>
        <dbReference type="SAM" id="Phobius"/>
    </source>
</evidence>
<proteinExistence type="predicted"/>
<accession>A0A9X3RFL3</accession>
<feature type="transmembrane region" description="Helical" evidence="2">
    <location>
        <begin position="55"/>
        <end position="77"/>
    </location>
</feature>
<name>A0A9X3RFL3_9CORY</name>
<dbReference type="Proteomes" id="UP001146469">
    <property type="component" value="Unassembled WGS sequence"/>
</dbReference>
<comment type="caution">
    <text evidence="3">The sequence shown here is derived from an EMBL/GenBank/DDBJ whole genome shotgun (WGS) entry which is preliminary data.</text>
</comment>
<keyword evidence="4" id="KW-1185">Reference proteome</keyword>
<protein>
    <submittedName>
        <fullName evidence="3">Uncharacterized protein</fullName>
    </submittedName>
</protein>